<organism evidence="1 2">
    <name type="scientific">Streptomyces gibsoniae</name>
    <dbReference type="NCBI Taxonomy" id="3075529"/>
    <lineage>
        <taxon>Bacteria</taxon>
        <taxon>Bacillati</taxon>
        <taxon>Actinomycetota</taxon>
        <taxon>Actinomycetes</taxon>
        <taxon>Kitasatosporales</taxon>
        <taxon>Streptomycetaceae</taxon>
        <taxon>Streptomyces</taxon>
    </lineage>
</organism>
<protein>
    <submittedName>
        <fullName evidence="1">Uncharacterized protein</fullName>
    </submittedName>
</protein>
<sequence>MLIDGYDGGPLVAGEPLVARPGFWSSHLLALCGRAVGAEPEWFGDDGADVDAMSEALMDPERWPVFRVPFEHGHGVVVVYRNLVGDCGVDYLFTHPSWSTARRIASWEGDLEGETLTWRELVHIVDSPSPTAEGIKDPAARLLLLLPLLNDHAPQAEAAATLNAALVAAGAPQETAPITAEHLVDHSAGAVWHDSTWGSPLSGGSGSPSSSGSGVLARLGIT</sequence>
<dbReference type="Proteomes" id="UP001183809">
    <property type="component" value="Unassembled WGS sequence"/>
</dbReference>
<evidence type="ECO:0000313" key="1">
    <source>
        <dbReference type="EMBL" id="MDT0468502.1"/>
    </source>
</evidence>
<dbReference type="EMBL" id="JAVREY010000076">
    <property type="protein sequence ID" value="MDT0468502.1"/>
    <property type="molecule type" value="Genomic_DNA"/>
</dbReference>
<accession>A0ABU2U5J4</accession>
<proteinExistence type="predicted"/>
<keyword evidence="2" id="KW-1185">Reference proteome</keyword>
<name>A0ABU2U5J4_9ACTN</name>
<dbReference type="RefSeq" id="WP_311699947.1">
    <property type="nucleotide sequence ID" value="NZ_JAVREY010000076.1"/>
</dbReference>
<gene>
    <name evidence="1" type="ORF">RM764_36895</name>
</gene>
<evidence type="ECO:0000313" key="2">
    <source>
        <dbReference type="Proteomes" id="UP001183809"/>
    </source>
</evidence>
<comment type="caution">
    <text evidence="1">The sequence shown here is derived from an EMBL/GenBank/DDBJ whole genome shotgun (WGS) entry which is preliminary data.</text>
</comment>
<reference evidence="2" key="1">
    <citation type="submission" date="2023-07" db="EMBL/GenBank/DDBJ databases">
        <title>30 novel species of actinomycetes from the DSMZ collection.</title>
        <authorList>
            <person name="Nouioui I."/>
        </authorList>
    </citation>
    <scope>NUCLEOTIDE SEQUENCE [LARGE SCALE GENOMIC DNA]</scope>
    <source>
        <strain evidence="2">DSM 41699</strain>
    </source>
</reference>